<organism evidence="2 3">
    <name type="scientific">Acinetobacter venetianus</name>
    <dbReference type="NCBI Taxonomy" id="52133"/>
    <lineage>
        <taxon>Bacteria</taxon>
        <taxon>Pseudomonadati</taxon>
        <taxon>Pseudomonadota</taxon>
        <taxon>Gammaproteobacteria</taxon>
        <taxon>Moraxellales</taxon>
        <taxon>Moraxellaceae</taxon>
        <taxon>Acinetobacter</taxon>
    </lineage>
</organism>
<dbReference type="CDD" id="cd07040">
    <property type="entry name" value="HP"/>
    <property type="match status" value="1"/>
</dbReference>
<keyword evidence="1" id="KW-0378">Hydrolase</keyword>
<dbReference type="EMBL" id="JRUE01000195">
    <property type="protein sequence ID" value="KXZ67190.1"/>
    <property type="molecule type" value="Genomic_DNA"/>
</dbReference>
<dbReference type="SUPFAM" id="SSF53254">
    <property type="entry name" value="Phosphoglycerate mutase-like"/>
    <property type="match status" value="1"/>
</dbReference>
<comment type="caution">
    <text evidence="2">The sequence shown here is derived from an EMBL/GenBank/DDBJ whole genome shotgun (WGS) entry which is preliminary data.</text>
</comment>
<accession>A0A150HMN7</accession>
<gene>
    <name evidence="2" type="ORF">AVENLUH5627_02255</name>
</gene>
<dbReference type="Pfam" id="PF00300">
    <property type="entry name" value="His_Phos_1"/>
    <property type="match status" value="2"/>
</dbReference>
<dbReference type="InterPro" id="IPR051021">
    <property type="entry name" value="Mito_Ser/Thr_phosphatase"/>
</dbReference>
<dbReference type="PANTHER" id="PTHR20935">
    <property type="entry name" value="PHOSPHOGLYCERATE MUTASE-RELATED"/>
    <property type="match status" value="1"/>
</dbReference>
<dbReference type="PANTHER" id="PTHR20935:SF0">
    <property type="entry name" value="SERINE_THREONINE-PROTEIN PHOSPHATASE PGAM5, MITOCHONDRIAL"/>
    <property type="match status" value="1"/>
</dbReference>
<dbReference type="PATRIC" id="fig|52133.18.peg.2330"/>
<sequence length="232" mass="26215">MSTIYLVRHGQASFGAASYDQLSAKGEQQAQVVGDFFQSTLKHTPLVIAGSMQRHQQTAQLALAQNFQDLVVQTESAWNEFDHQHVFAQYEPRFNQPELLKQDVAQVANPRVYLAKIFDGAIDRWISEQYDHEYHETWLAFQTRVEMALQNLCANIDVTGHKQAVVFSSGGVISVAVGKVLGLNAKQIFALNWSIANASVTTLRWVDGRLQLLSFNEHHYLKARDAELLTWI</sequence>
<proteinExistence type="predicted"/>
<name>A0A150HMN7_9GAMM</name>
<evidence type="ECO:0000313" key="3">
    <source>
        <dbReference type="Proteomes" id="UP000075680"/>
    </source>
</evidence>
<reference evidence="2 3" key="1">
    <citation type="journal article" date="2016" name="Sci. Rep.">
        <title>Genomic and phenotypic characterization of the species Acinetobacter venetianus.</title>
        <authorList>
            <person name="Fondi M."/>
            <person name="Maida I."/>
            <person name="Perrin E."/>
            <person name="Orlandini V."/>
            <person name="La Torre L."/>
            <person name="Bosi E."/>
            <person name="Negroni A."/>
            <person name="Zanaroli G."/>
            <person name="Fava F."/>
            <person name="Decorosi F."/>
            <person name="Giovannetti L."/>
            <person name="Viti C."/>
            <person name="Vaneechoutte M."/>
            <person name="Dijkshoorn L."/>
            <person name="Fani R."/>
        </authorList>
    </citation>
    <scope>NUCLEOTIDE SEQUENCE [LARGE SCALE GENOMIC DNA]</scope>
    <source>
        <strain evidence="2 3">LUH5627</strain>
    </source>
</reference>
<evidence type="ECO:0000256" key="1">
    <source>
        <dbReference type="ARBA" id="ARBA00022801"/>
    </source>
</evidence>
<dbReference type="Gene3D" id="3.40.50.1240">
    <property type="entry name" value="Phosphoglycerate mutase-like"/>
    <property type="match status" value="1"/>
</dbReference>
<dbReference type="GO" id="GO:0016787">
    <property type="term" value="F:hydrolase activity"/>
    <property type="evidence" value="ECO:0007669"/>
    <property type="project" value="UniProtKB-KW"/>
</dbReference>
<dbReference type="Proteomes" id="UP000075680">
    <property type="component" value="Unassembled WGS sequence"/>
</dbReference>
<dbReference type="SMART" id="SM00855">
    <property type="entry name" value="PGAM"/>
    <property type="match status" value="1"/>
</dbReference>
<evidence type="ECO:0000313" key="2">
    <source>
        <dbReference type="EMBL" id="KXZ67190.1"/>
    </source>
</evidence>
<protein>
    <submittedName>
        <fullName evidence="2">Histidine phosphatase superfamily (Branch 1)</fullName>
    </submittedName>
</protein>
<dbReference type="InterPro" id="IPR029033">
    <property type="entry name" value="His_PPase_superfam"/>
</dbReference>
<dbReference type="AlphaFoldDB" id="A0A150HMN7"/>
<dbReference type="InterPro" id="IPR013078">
    <property type="entry name" value="His_Pase_superF_clade-1"/>
</dbReference>
<dbReference type="RefSeq" id="WP_061519098.1">
    <property type="nucleotide sequence ID" value="NZ_JRUE01000195.1"/>
</dbReference>